<proteinExistence type="predicted"/>
<evidence type="ECO:0000256" key="1">
    <source>
        <dbReference type="SAM" id="SignalP"/>
    </source>
</evidence>
<dbReference type="AlphaFoldDB" id="A0A7X5UAK1"/>
<accession>A0A7X5UAK1</accession>
<reference evidence="2 3" key="1">
    <citation type="submission" date="2020-03" db="EMBL/GenBank/DDBJ databases">
        <authorList>
            <person name="Lai Q."/>
        </authorList>
    </citation>
    <scope>NUCLEOTIDE SEQUENCE [LARGE SCALE GENOMIC DNA]</scope>
    <source>
        <strain evidence="2 3">CCUG 25036</strain>
    </source>
</reference>
<keyword evidence="3" id="KW-1185">Reference proteome</keyword>
<feature type="chain" id="PRO_5031435909" evidence="1">
    <location>
        <begin position="34"/>
        <end position="63"/>
    </location>
</feature>
<protein>
    <submittedName>
        <fullName evidence="2">Uncharacterized protein</fullName>
    </submittedName>
</protein>
<gene>
    <name evidence="2" type="ORF">HBF25_11435</name>
</gene>
<evidence type="ECO:0000313" key="2">
    <source>
        <dbReference type="EMBL" id="NII07001.1"/>
    </source>
</evidence>
<keyword evidence="1" id="KW-0732">Signal</keyword>
<organism evidence="2 3">
    <name type="scientific">Luteibacter anthropi</name>
    <dbReference type="NCBI Taxonomy" id="564369"/>
    <lineage>
        <taxon>Bacteria</taxon>
        <taxon>Pseudomonadati</taxon>
        <taxon>Pseudomonadota</taxon>
        <taxon>Gammaproteobacteria</taxon>
        <taxon>Lysobacterales</taxon>
        <taxon>Rhodanobacteraceae</taxon>
        <taxon>Luteibacter</taxon>
    </lineage>
</organism>
<dbReference type="Proteomes" id="UP000490980">
    <property type="component" value="Unassembled WGS sequence"/>
</dbReference>
<sequence length="63" mass="6415">MNAMNRPNYLALAASFVIATAALLVFSSTSTTAAPLSEINGTRVTNLAPIVVYASTADSVAAL</sequence>
<name>A0A7X5UAK1_9GAMM</name>
<dbReference type="RefSeq" id="WP_166948469.1">
    <property type="nucleotide sequence ID" value="NZ_JAARLZ010000005.1"/>
</dbReference>
<feature type="signal peptide" evidence="1">
    <location>
        <begin position="1"/>
        <end position="33"/>
    </location>
</feature>
<evidence type="ECO:0000313" key="3">
    <source>
        <dbReference type="Proteomes" id="UP000490980"/>
    </source>
</evidence>
<dbReference type="EMBL" id="JAARLZ010000005">
    <property type="protein sequence ID" value="NII07001.1"/>
    <property type="molecule type" value="Genomic_DNA"/>
</dbReference>
<comment type="caution">
    <text evidence="2">The sequence shown here is derived from an EMBL/GenBank/DDBJ whole genome shotgun (WGS) entry which is preliminary data.</text>
</comment>